<feature type="region of interest" description="Disordered" evidence="3">
    <location>
        <begin position="383"/>
        <end position="439"/>
    </location>
</feature>
<dbReference type="PANTHER" id="PTHR21549:SF0">
    <property type="entry name" value="COILED-COIL DOMAIN-CONTAINING PROTEIN 112"/>
    <property type="match status" value="1"/>
</dbReference>
<dbReference type="AlphaFoldDB" id="A0A507C6I2"/>
<evidence type="ECO:0000256" key="2">
    <source>
        <dbReference type="SAM" id="Coils"/>
    </source>
</evidence>
<dbReference type="InterPro" id="IPR039902">
    <property type="entry name" value="CCDC148/CCDC112"/>
</dbReference>
<evidence type="ECO:0000256" key="1">
    <source>
        <dbReference type="ARBA" id="ARBA00023054"/>
    </source>
</evidence>
<accession>A0A507C6I2</accession>
<sequence>MDDEVVDGEMFTLEEETEDGHYDINDSLNSLPTNEIRKGGLVGVSSVKSKNVAGKADPIFVRGHAPEFKSSVMKKKPVSIGVGPPPVHPAKIKAMTPDTLKSKEKREWMDTLIKLRSRIQALQRDVWISTSRTAHLKEELQVVDYTVVDAMVEDEKRKMITNIRRIRDMVIALVGHVKHVTGGNTYIEQLKSLMEGIESALLAFKEVQRDKFERLLLDEKRLQSELASHEERIMAWDTHEEASRPDTSHDVSEKSAKLVSKIKASLLDSQGSLPEVAVFQEYVAKHGGHYGGWDDLTHSAFVKLYKKHQSSNLKMVEAVMSNIPGISVEVAMTHHRWYSKYIELLEARKMALQRWKEQKNACLQIIIYALKVSQVQGIELSTEHDTRSLERDREEEARMRETKRKEIEEWKVARQKKQEEEERDRDAAAKRAADEAAKQKKHQEKIKVLVLERAHTKMLEEEQRKRVAEEAEKLKRSQSTLTEEELKRLQLRDKEVLARRKELQDRKKREEEEKEKRLDKLRASIEVHVLRDPERLLRPTEGFLKKHEKKEDEGPDLGQSVFHGVAIPRRHVPNWRQGL</sequence>
<gene>
    <name evidence="4" type="ORF">SmJEL517_g02304</name>
</gene>
<dbReference type="STRING" id="1806994.A0A507C6I2"/>
<name>A0A507C6I2_9FUNG</name>
<feature type="region of interest" description="Disordered" evidence="3">
    <location>
        <begin position="546"/>
        <end position="565"/>
    </location>
</feature>
<reference evidence="4 5" key="1">
    <citation type="journal article" date="2019" name="Sci. Rep.">
        <title>Comparative genomics of chytrid fungi reveal insights into the obligate biotrophic and pathogenic lifestyle of Synchytrium endobioticum.</title>
        <authorList>
            <person name="van de Vossenberg B.T.L.H."/>
            <person name="Warris S."/>
            <person name="Nguyen H.D.T."/>
            <person name="van Gent-Pelzer M.P.E."/>
            <person name="Joly D.L."/>
            <person name="van de Geest H.C."/>
            <person name="Bonants P.J.M."/>
            <person name="Smith D.S."/>
            <person name="Levesque C.A."/>
            <person name="van der Lee T.A.J."/>
        </authorList>
    </citation>
    <scope>NUCLEOTIDE SEQUENCE [LARGE SCALE GENOMIC DNA]</scope>
    <source>
        <strain evidence="4 5">JEL517</strain>
    </source>
</reference>
<feature type="coiled-coil region" evidence="2">
    <location>
        <begin position="451"/>
        <end position="524"/>
    </location>
</feature>
<keyword evidence="1 2" id="KW-0175">Coiled coil</keyword>
<dbReference type="OrthoDB" id="2152435at2759"/>
<dbReference type="GeneID" id="42003529"/>
<proteinExistence type="predicted"/>
<evidence type="ECO:0000256" key="3">
    <source>
        <dbReference type="SAM" id="MobiDB-lite"/>
    </source>
</evidence>
<comment type="caution">
    <text evidence="4">The sequence shown here is derived from an EMBL/GenBank/DDBJ whole genome shotgun (WGS) entry which is preliminary data.</text>
</comment>
<protein>
    <submittedName>
        <fullName evidence="4">Uncharacterized protein</fullName>
    </submittedName>
</protein>
<dbReference type="EMBL" id="QEAO01000009">
    <property type="protein sequence ID" value="TPX35232.1"/>
    <property type="molecule type" value="Genomic_DNA"/>
</dbReference>
<dbReference type="RefSeq" id="XP_031025759.1">
    <property type="nucleotide sequence ID" value="XM_031168232.1"/>
</dbReference>
<evidence type="ECO:0000313" key="4">
    <source>
        <dbReference type="EMBL" id="TPX35232.1"/>
    </source>
</evidence>
<dbReference type="Proteomes" id="UP000319731">
    <property type="component" value="Unassembled WGS sequence"/>
</dbReference>
<dbReference type="PANTHER" id="PTHR21549">
    <property type="entry name" value="MUTATED IN BLADDER CANCER 1"/>
    <property type="match status" value="1"/>
</dbReference>
<keyword evidence="5" id="KW-1185">Reference proteome</keyword>
<evidence type="ECO:0000313" key="5">
    <source>
        <dbReference type="Proteomes" id="UP000319731"/>
    </source>
</evidence>
<organism evidence="4 5">
    <name type="scientific">Synchytrium microbalum</name>
    <dbReference type="NCBI Taxonomy" id="1806994"/>
    <lineage>
        <taxon>Eukaryota</taxon>
        <taxon>Fungi</taxon>
        <taxon>Fungi incertae sedis</taxon>
        <taxon>Chytridiomycota</taxon>
        <taxon>Chytridiomycota incertae sedis</taxon>
        <taxon>Chytridiomycetes</taxon>
        <taxon>Synchytriales</taxon>
        <taxon>Synchytriaceae</taxon>
        <taxon>Synchytrium</taxon>
    </lineage>
</organism>
<feature type="compositionally biased region" description="Basic and acidic residues" evidence="3">
    <location>
        <begin position="383"/>
        <end position="438"/>
    </location>
</feature>